<dbReference type="Pfam" id="PF03845">
    <property type="entry name" value="Spore_permease"/>
    <property type="match status" value="1"/>
</dbReference>
<gene>
    <name evidence="9" type="ORF">J2S08_004154</name>
</gene>
<keyword evidence="4" id="KW-0309">Germination</keyword>
<feature type="transmembrane region" description="Helical" evidence="8">
    <location>
        <begin position="82"/>
        <end position="106"/>
    </location>
</feature>
<evidence type="ECO:0000256" key="4">
    <source>
        <dbReference type="ARBA" id="ARBA00022544"/>
    </source>
</evidence>
<comment type="caution">
    <text evidence="9">The sequence shown here is derived from an EMBL/GenBank/DDBJ whole genome shotgun (WGS) entry which is preliminary data.</text>
</comment>
<feature type="transmembrane region" description="Helical" evidence="8">
    <location>
        <begin position="304"/>
        <end position="323"/>
    </location>
</feature>
<keyword evidence="7 8" id="KW-0472">Membrane</keyword>
<dbReference type="EMBL" id="JAUSTT010000037">
    <property type="protein sequence ID" value="MDQ0178250.1"/>
    <property type="molecule type" value="Genomic_DNA"/>
</dbReference>
<feature type="transmembrane region" description="Helical" evidence="8">
    <location>
        <begin position="142"/>
        <end position="164"/>
    </location>
</feature>
<dbReference type="PANTHER" id="PTHR34975">
    <property type="entry name" value="SPORE GERMINATION PROTEIN A2"/>
    <property type="match status" value="1"/>
</dbReference>
<keyword evidence="5 8" id="KW-0812">Transmembrane</keyword>
<dbReference type="InterPro" id="IPR004761">
    <property type="entry name" value="Spore_GerAB"/>
</dbReference>
<evidence type="ECO:0000256" key="3">
    <source>
        <dbReference type="ARBA" id="ARBA00022448"/>
    </source>
</evidence>
<comment type="similarity">
    <text evidence="2">Belongs to the amino acid-polyamine-organocation (APC) superfamily. Spore germination protein (SGP) (TC 2.A.3.9) family.</text>
</comment>
<evidence type="ECO:0000313" key="10">
    <source>
        <dbReference type="Proteomes" id="UP001223586"/>
    </source>
</evidence>
<dbReference type="RefSeq" id="WP_307232904.1">
    <property type="nucleotide sequence ID" value="NZ_JAUSTT010000037.1"/>
</dbReference>
<name>A0ABT9WYE5_9BACI</name>
<dbReference type="Gene3D" id="1.20.1740.10">
    <property type="entry name" value="Amino acid/polyamine transporter I"/>
    <property type="match status" value="1"/>
</dbReference>
<evidence type="ECO:0000256" key="2">
    <source>
        <dbReference type="ARBA" id="ARBA00007998"/>
    </source>
</evidence>
<feature type="transmembrane region" description="Helical" evidence="8">
    <location>
        <begin position="219"/>
        <end position="241"/>
    </location>
</feature>
<feature type="transmembrane region" description="Helical" evidence="8">
    <location>
        <begin position="270"/>
        <end position="292"/>
    </location>
</feature>
<organism evidence="9 10">
    <name type="scientific">Bacillus chungangensis</name>
    <dbReference type="NCBI Taxonomy" id="587633"/>
    <lineage>
        <taxon>Bacteria</taxon>
        <taxon>Bacillati</taxon>
        <taxon>Bacillota</taxon>
        <taxon>Bacilli</taxon>
        <taxon>Bacillales</taxon>
        <taxon>Bacillaceae</taxon>
        <taxon>Bacillus</taxon>
    </lineage>
</organism>
<evidence type="ECO:0000256" key="8">
    <source>
        <dbReference type="SAM" id="Phobius"/>
    </source>
</evidence>
<evidence type="ECO:0000256" key="5">
    <source>
        <dbReference type="ARBA" id="ARBA00022692"/>
    </source>
</evidence>
<keyword evidence="10" id="KW-1185">Reference proteome</keyword>
<evidence type="ECO:0000256" key="1">
    <source>
        <dbReference type="ARBA" id="ARBA00004141"/>
    </source>
</evidence>
<proteinExistence type="inferred from homology"/>
<dbReference type="Proteomes" id="UP001223586">
    <property type="component" value="Unassembled WGS sequence"/>
</dbReference>
<reference evidence="9 10" key="1">
    <citation type="submission" date="2023-07" db="EMBL/GenBank/DDBJ databases">
        <title>Genomic Encyclopedia of Type Strains, Phase IV (KMG-IV): sequencing the most valuable type-strain genomes for metagenomic binning, comparative biology and taxonomic classification.</title>
        <authorList>
            <person name="Goeker M."/>
        </authorList>
    </citation>
    <scope>NUCLEOTIDE SEQUENCE [LARGE SCALE GENOMIC DNA]</scope>
    <source>
        <strain evidence="9 10">DSM 23837</strain>
    </source>
</reference>
<feature type="transmembrane region" description="Helical" evidence="8">
    <location>
        <begin position="118"/>
        <end position="135"/>
    </location>
</feature>
<feature type="transmembrane region" description="Helical" evidence="8">
    <location>
        <begin position="41"/>
        <end position="62"/>
    </location>
</feature>
<dbReference type="PANTHER" id="PTHR34975:SF2">
    <property type="entry name" value="SPORE GERMINATION PROTEIN A2"/>
    <property type="match status" value="1"/>
</dbReference>
<accession>A0ABT9WYE5</accession>
<feature type="transmembrane region" description="Helical" evidence="8">
    <location>
        <begin position="335"/>
        <end position="357"/>
    </location>
</feature>
<evidence type="ECO:0000256" key="6">
    <source>
        <dbReference type="ARBA" id="ARBA00022989"/>
    </source>
</evidence>
<evidence type="ECO:0000313" key="9">
    <source>
        <dbReference type="EMBL" id="MDQ0178250.1"/>
    </source>
</evidence>
<feature type="transmembrane region" description="Helical" evidence="8">
    <location>
        <begin position="12"/>
        <end position="29"/>
    </location>
</feature>
<sequence length="368" mass="42064">MANGKNSITPGQLMFLVIQTQIGIGVLYLPSEVHDVANGDAWISVLISGLFVQFFVVIIWLLSRRFPSANLYDYLPRLLGKLLGTIFHLAYILFFIIEGSFILARYGNVIEDWLLMETPRWIIIGLMCIVCWYLVQENLRTIARFFVFTSILILLLIVITSFTYSVHVNFLYIFPIGSEGWLNIFKGSNEAMPSLVGYELLLLCYPYTQGRSVEKLKAVSIATAFSSLFYVFLVFTSLVMFSPEQMKLLPQPVLYMVKALSFTLIERPDIYFISIWSLMAATSIMSYMFMAAKGISHLYKRQEKYRKAVVYTVIFFFIIALIPQEEQMIKTFGKISTIVGYVFIFVIPLFLLGISIITHKKEAGRISG</sequence>
<dbReference type="NCBIfam" id="TIGR00912">
    <property type="entry name" value="2A0309"/>
    <property type="match status" value="1"/>
</dbReference>
<keyword evidence="3" id="KW-0813">Transport</keyword>
<protein>
    <submittedName>
        <fullName evidence="9">Spore germination protein (Amino acid permease)</fullName>
    </submittedName>
</protein>
<comment type="subcellular location">
    <subcellularLocation>
        <location evidence="1">Membrane</location>
        <topology evidence="1">Multi-pass membrane protein</topology>
    </subcellularLocation>
</comment>
<evidence type="ECO:0000256" key="7">
    <source>
        <dbReference type="ARBA" id="ARBA00023136"/>
    </source>
</evidence>
<keyword evidence="6 8" id="KW-1133">Transmembrane helix</keyword>